<feature type="region of interest" description="Disordered" evidence="1">
    <location>
        <begin position="1"/>
        <end position="20"/>
    </location>
</feature>
<proteinExistence type="predicted"/>
<reference evidence="2 3" key="1">
    <citation type="submission" date="2024-09" db="EMBL/GenBank/DDBJ databases">
        <authorList>
            <person name="Sun Q."/>
            <person name="Mori K."/>
        </authorList>
    </citation>
    <scope>NUCLEOTIDE SEQUENCE [LARGE SCALE GENOMIC DNA]</scope>
    <source>
        <strain evidence="2 3">JCM 13503</strain>
    </source>
</reference>
<organism evidence="2 3">
    <name type="scientific">Deinococcus oregonensis</name>
    <dbReference type="NCBI Taxonomy" id="1805970"/>
    <lineage>
        <taxon>Bacteria</taxon>
        <taxon>Thermotogati</taxon>
        <taxon>Deinococcota</taxon>
        <taxon>Deinococci</taxon>
        <taxon>Deinococcales</taxon>
        <taxon>Deinococcaceae</taxon>
        <taxon>Deinococcus</taxon>
    </lineage>
</organism>
<name>A0ABV6B0V5_9DEIO</name>
<evidence type="ECO:0000256" key="1">
    <source>
        <dbReference type="SAM" id="MobiDB-lite"/>
    </source>
</evidence>
<dbReference type="RefSeq" id="WP_380012109.1">
    <property type="nucleotide sequence ID" value="NZ_JBHLYR010000047.1"/>
</dbReference>
<evidence type="ECO:0000313" key="2">
    <source>
        <dbReference type="EMBL" id="MFB9993378.1"/>
    </source>
</evidence>
<feature type="region of interest" description="Disordered" evidence="1">
    <location>
        <begin position="31"/>
        <end position="52"/>
    </location>
</feature>
<gene>
    <name evidence="2" type="ORF">ACFFLM_15525</name>
</gene>
<dbReference type="EMBL" id="JBHLYR010000047">
    <property type="protein sequence ID" value="MFB9993378.1"/>
    <property type="molecule type" value="Genomic_DNA"/>
</dbReference>
<dbReference type="Proteomes" id="UP001589733">
    <property type="component" value="Unassembled WGS sequence"/>
</dbReference>
<keyword evidence="3" id="KW-1185">Reference proteome</keyword>
<evidence type="ECO:0000313" key="3">
    <source>
        <dbReference type="Proteomes" id="UP001589733"/>
    </source>
</evidence>
<accession>A0ABV6B0V5</accession>
<protein>
    <submittedName>
        <fullName evidence="2">Uncharacterized protein</fullName>
    </submittedName>
</protein>
<comment type="caution">
    <text evidence="2">The sequence shown here is derived from an EMBL/GenBank/DDBJ whole genome shotgun (WGS) entry which is preliminary data.</text>
</comment>
<sequence length="52" mass="5979">MASQGGKAAHESGNAHQFMSKRTAERLCLWQQPRGKNRGQRTKQEPPAWWFP</sequence>